<comment type="caution">
    <text evidence="1">The sequence shown here is derived from an EMBL/GenBank/DDBJ whole genome shotgun (WGS) entry which is preliminary data.</text>
</comment>
<name>A0A176WRK7_MARPO</name>
<keyword evidence="2" id="KW-1185">Reference proteome</keyword>
<reference evidence="1" key="1">
    <citation type="submission" date="2016-03" db="EMBL/GenBank/DDBJ databases">
        <title>Mechanisms controlling the formation of the plant cell surface in tip-growing cells are functionally conserved among land plants.</title>
        <authorList>
            <person name="Honkanen S."/>
            <person name="Jones V.A."/>
            <person name="Morieri G."/>
            <person name="Champion C."/>
            <person name="Hetherington A.J."/>
            <person name="Kelly S."/>
            <person name="Saint-Marcoux D."/>
            <person name="Proust H."/>
            <person name="Prescott H."/>
            <person name="Dolan L."/>
        </authorList>
    </citation>
    <scope>NUCLEOTIDE SEQUENCE [LARGE SCALE GENOMIC DNA]</scope>
    <source>
        <tissue evidence="1">Whole gametophyte</tissue>
    </source>
</reference>
<evidence type="ECO:0000313" key="2">
    <source>
        <dbReference type="Proteomes" id="UP000077202"/>
    </source>
</evidence>
<accession>A0A176WRK7</accession>
<dbReference type="Proteomes" id="UP000077202">
    <property type="component" value="Unassembled WGS sequence"/>
</dbReference>
<gene>
    <name evidence="1" type="ORF">AXG93_1333s1080</name>
</gene>
<dbReference type="EMBL" id="LVLJ01000299">
    <property type="protein sequence ID" value="OAE34926.1"/>
    <property type="molecule type" value="Genomic_DNA"/>
</dbReference>
<sequence>MWRWASKEDSKPENVRFVGTFVSFDTGNAPSDYIKFKASGNLDYTLRLSVQEDRSKITVEMYKNPETTSSDPEKKVDTFDLDYSVVSDSVRTRAPDYSPARGLPRIRYFDMIEWKENLFTLTVPDNLCKDEPIWVTFVDDGCLHSQLGKMTVIKETPENVKMSFTAGEYDAQVRLDKEGSSWELLRFTHVKVPPARESEESDLRMGLASTLHPMTEFRYKSRVMNDLKEAYLCTLDESGATVRGKVLAGMGLFMGCMGLMPLGPRGSKPTPSEGLGSFRLPAAVVGALLAGVGYYDGVNDADGAVWGFLFPGENIERTSSGRLAFGVNSLVVMHVLIEDNKLTVRMGTQAKLGEGDQLLSALIDDERFFEPILEIFWKKREDVVLQPARLMKLSGLIPCYKKLQDLPPLSEGSLYEIGRGQIISNDRGRETLWQMNPDTLPPFTHDEFELFKFGDARLKRETAIIVDTFDKDTQPGSIHKFVQLPESKIWVLWLSSCGISAHFTLLSTKCTTEADVYKKMVQEAGYYAYMWQPPSLYGYKLEDLSMASITFTSGNTLLKESHLDGSCIRCTDPSRPITRKRVPLSGSDKLQVAQAVTFQRLNDHEPESAEAASTRLL</sequence>
<dbReference type="AlphaFoldDB" id="A0A176WRK7"/>
<protein>
    <submittedName>
        <fullName evidence="1">Uncharacterized protein</fullName>
    </submittedName>
</protein>
<organism evidence="1 2">
    <name type="scientific">Marchantia polymorpha subsp. ruderalis</name>
    <dbReference type="NCBI Taxonomy" id="1480154"/>
    <lineage>
        <taxon>Eukaryota</taxon>
        <taxon>Viridiplantae</taxon>
        <taxon>Streptophyta</taxon>
        <taxon>Embryophyta</taxon>
        <taxon>Marchantiophyta</taxon>
        <taxon>Marchantiopsida</taxon>
        <taxon>Marchantiidae</taxon>
        <taxon>Marchantiales</taxon>
        <taxon>Marchantiaceae</taxon>
        <taxon>Marchantia</taxon>
    </lineage>
</organism>
<evidence type="ECO:0000313" key="1">
    <source>
        <dbReference type="EMBL" id="OAE34926.1"/>
    </source>
</evidence>
<proteinExistence type="predicted"/>